<keyword evidence="2" id="KW-1185">Reference proteome</keyword>
<dbReference type="AlphaFoldDB" id="A0A4Q2U163"/>
<reference evidence="1 2" key="2">
    <citation type="submission" date="2019-02" db="EMBL/GenBank/DDBJ databases">
        <title>'Lichenibacterium ramalinii' gen. nov. sp. nov., 'Lichenibacterium minor' gen. nov. sp. nov.</title>
        <authorList>
            <person name="Pankratov T."/>
        </authorList>
    </citation>
    <scope>NUCLEOTIDE SEQUENCE [LARGE SCALE GENOMIC DNA]</scope>
    <source>
        <strain evidence="1 2">RmlP026</strain>
    </source>
</reference>
<dbReference type="RefSeq" id="WP_129228684.1">
    <property type="nucleotide sequence ID" value="NZ_QYBB01000030.1"/>
</dbReference>
<dbReference type="EMBL" id="QYBB01000030">
    <property type="protein sequence ID" value="RYC30183.1"/>
    <property type="molecule type" value="Genomic_DNA"/>
</dbReference>
<sequence length="93" mass="9585">MATLQETADLLAAHRLDAFATNDAILFQMADGLPGSRVVAGRWGAEHFAAAVAKGRRDGMPFLQAFVAHAGRDGTVARAIARAGLRGTVPAGG</sequence>
<evidence type="ECO:0000313" key="1">
    <source>
        <dbReference type="EMBL" id="RYC30183.1"/>
    </source>
</evidence>
<evidence type="ECO:0000313" key="2">
    <source>
        <dbReference type="Proteomes" id="UP000290759"/>
    </source>
</evidence>
<protein>
    <submittedName>
        <fullName evidence="1">Uncharacterized protein</fullName>
    </submittedName>
</protein>
<organism evidence="1 2">
    <name type="scientific">Lichenibacterium minor</name>
    <dbReference type="NCBI Taxonomy" id="2316528"/>
    <lineage>
        <taxon>Bacteria</taxon>
        <taxon>Pseudomonadati</taxon>
        <taxon>Pseudomonadota</taxon>
        <taxon>Alphaproteobacteria</taxon>
        <taxon>Hyphomicrobiales</taxon>
        <taxon>Lichenihabitantaceae</taxon>
        <taxon>Lichenibacterium</taxon>
    </lineage>
</organism>
<proteinExistence type="predicted"/>
<dbReference type="SUPFAM" id="SSF53850">
    <property type="entry name" value="Periplasmic binding protein-like II"/>
    <property type="match status" value="1"/>
</dbReference>
<reference evidence="1 2" key="1">
    <citation type="submission" date="2018-12" db="EMBL/GenBank/DDBJ databases">
        <authorList>
            <person name="Grouzdev D.S."/>
            <person name="Krutkina M.S."/>
        </authorList>
    </citation>
    <scope>NUCLEOTIDE SEQUENCE [LARGE SCALE GENOMIC DNA]</scope>
    <source>
        <strain evidence="1 2">RmlP026</strain>
    </source>
</reference>
<gene>
    <name evidence="1" type="ORF">D3273_20125</name>
</gene>
<comment type="caution">
    <text evidence="1">The sequence shown here is derived from an EMBL/GenBank/DDBJ whole genome shotgun (WGS) entry which is preliminary data.</text>
</comment>
<dbReference type="OrthoDB" id="6955767at2"/>
<name>A0A4Q2U163_9HYPH</name>
<dbReference type="Proteomes" id="UP000290759">
    <property type="component" value="Unassembled WGS sequence"/>
</dbReference>
<accession>A0A4Q2U163</accession>